<reference evidence="2 3" key="1">
    <citation type="submission" date="2012-10" db="EMBL/GenBank/DDBJ databases">
        <authorList>
            <person name="Zafar N."/>
            <person name="Inman J."/>
            <person name="Hall N."/>
            <person name="Lorenzi H."/>
            <person name="Caler E."/>
        </authorList>
    </citation>
    <scope>NUCLEOTIDE SEQUENCE [LARGE SCALE GENOMIC DNA]</scope>
    <source>
        <strain evidence="2 3">IP1</strain>
    </source>
</reference>
<keyword evidence="3" id="KW-1185">Reference proteome</keyword>
<feature type="compositionally biased region" description="Basic and acidic residues" evidence="1">
    <location>
        <begin position="47"/>
        <end position="62"/>
    </location>
</feature>
<feature type="compositionally biased region" description="Polar residues" evidence="1">
    <location>
        <begin position="34"/>
        <end position="45"/>
    </location>
</feature>
<feature type="compositionally biased region" description="Basic and acidic residues" evidence="1">
    <location>
        <begin position="387"/>
        <end position="412"/>
    </location>
</feature>
<dbReference type="OrthoDB" id="31750at2759"/>
<accession>A0A0A1U7Z8</accession>
<dbReference type="VEuPathDB" id="AmoebaDB:EIN_222310"/>
<feature type="region of interest" description="Disordered" evidence="1">
    <location>
        <begin position="300"/>
        <end position="645"/>
    </location>
</feature>
<feature type="compositionally biased region" description="Basic and acidic residues" evidence="1">
    <location>
        <begin position="557"/>
        <end position="598"/>
    </location>
</feature>
<feature type="compositionally biased region" description="Pro residues" evidence="1">
    <location>
        <begin position="63"/>
        <end position="77"/>
    </location>
</feature>
<dbReference type="OMA" id="INIPFEF"/>
<feature type="region of interest" description="Disordered" evidence="1">
    <location>
        <begin position="1"/>
        <end position="83"/>
    </location>
</feature>
<feature type="compositionally biased region" description="Basic and acidic residues" evidence="1">
    <location>
        <begin position="351"/>
        <end position="377"/>
    </location>
</feature>
<dbReference type="GeneID" id="14887078"/>
<proteinExistence type="predicted"/>
<evidence type="ECO:0000313" key="2">
    <source>
        <dbReference type="EMBL" id="ELP88088.1"/>
    </source>
</evidence>
<sequence length="645" mass="76116">MSKDTQSTDPFAFIVNKQTDWNTPYKPRADVGTSRVSNLIKQPTDQIKPEPKQEKVDRRERPVQPPAALPVEQPPPQRKATEKSLEKINYQEYLGGVHKYRLKGSNKHLAMAYYTLFVKPVFEIHQKSSKNKDPAQYLKDVANAYGTDVSRCASMFETLNRWLYSPNSLTKTSESILFRSSEPFLKNIEQRGQSDYPYSQQPMYPPKEQFNGISGLPKDLTSALDASSKKQTTIQPIPRYPAAFPFGYDKNPRYPPARQFDDYYEQSRFDPMFDPRFDGRFDRNYDARYDRQFDARFDPRLEPRGYDRYDSRGYDRVQDRYSPRPDPRTDPRIPFDPRGERLERGIQQLDRPTERPLERSAQIDRPPMERPLDRPFIDNRPPQPDRPSLDRTPNDVRQPIDSRQPLDSRTPLDSRQPPIDPRQPIDSRPPPIDTRPPPMDTRQQETKPEKPMERPLPSDARDQRGSLDRARPPLTDARPPPIQDPRPQSIDRRDPRDPALLDRGYDRGYDPRYRDYDMGRYMPPRDQRIPFGKDMYQEPRYPPIDSRYPMDRYPPPYDRDFQPDPRLPIEGRDSRDPRVLDPRDQRNMPDPRDPRMMDRTPIQRPPMERDPRIPMDARERSDRIDRSERSGVERKRNNFAPPPYK</sequence>
<name>A0A0A1U7Z8_ENTIV</name>
<feature type="compositionally biased region" description="Basic and acidic residues" evidence="1">
    <location>
        <begin position="442"/>
        <end position="453"/>
    </location>
</feature>
<dbReference type="AlphaFoldDB" id="A0A0A1U7Z8"/>
<evidence type="ECO:0000256" key="1">
    <source>
        <dbReference type="SAM" id="MobiDB-lite"/>
    </source>
</evidence>
<organism evidence="2 3">
    <name type="scientific">Entamoeba invadens IP1</name>
    <dbReference type="NCBI Taxonomy" id="370355"/>
    <lineage>
        <taxon>Eukaryota</taxon>
        <taxon>Amoebozoa</taxon>
        <taxon>Evosea</taxon>
        <taxon>Archamoebae</taxon>
        <taxon>Mastigamoebida</taxon>
        <taxon>Entamoebidae</taxon>
        <taxon>Entamoeba</taxon>
    </lineage>
</organism>
<feature type="compositionally biased region" description="Basic and acidic residues" evidence="1">
    <location>
        <begin position="300"/>
        <end position="344"/>
    </location>
</feature>
<protein>
    <submittedName>
        <fullName evidence="2">Uncharacterized protein</fullName>
    </submittedName>
</protein>
<gene>
    <name evidence="2" type="ORF">EIN_222310</name>
</gene>
<dbReference type="EMBL" id="KB206756">
    <property type="protein sequence ID" value="ELP88088.1"/>
    <property type="molecule type" value="Genomic_DNA"/>
</dbReference>
<feature type="compositionally biased region" description="Pro residues" evidence="1">
    <location>
        <begin position="427"/>
        <end position="439"/>
    </location>
</feature>
<feature type="compositionally biased region" description="Basic and acidic residues" evidence="1">
    <location>
        <begin position="606"/>
        <end position="636"/>
    </location>
</feature>
<dbReference type="RefSeq" id="XP_004254859.1">
    <property type="nucleotide sequence ID" value="XM_004254811.1"/>
</dbReference>
<dbReference type="Proteomes" id="UP000014680">
    <property type="component" value="Unassembled WGS sequence"/>
</dbReference>
<evidence type="ECO:0000313" key="3">
    <source>
        <dbReference type="Proteomes" id="UP000014680"/>
    </source>
</evidence>
<feature type="compositionally biased region" description="Basic and acidic residues" evidence="1">
    <location>
        <begin position="459"/>
        <end position="471"/>
    </location>
</feature>
<feature type="compositionally biased region" description="Basic and acidic residues" evidence="1">
    <location>
        <begin position="489"/>
        <end position="528"/>
    </location>
</feature>
<dbReference type="KEGG" id="eiv:EIN_222310"/>